<evidence type="ECO:0000313" key="10">
    <source>
        <dbReference type="Proteomes" id="UP000607653"/>
    </source>
</evidence>
<evidence type="ECO:0000259" key="8">
    <source>
        <dbReference type="Pfam" id="PF23598"/>
    </source>
</evidence>
<dbReference type="SUPFAM" id="SSF52540">
    <property type="entry name" value="P-loop containing nucleoside triphosphate hydrolases"/>
    <property type="match status" value="1"/>
</dbReference>
<evidence type="ECO:0000256" key="1">
    <source>
        <dbReference type="ARBA" id="ARBA00022737"/>
    </source>
</evidence>
<accession>A0A822ZYF8</accession>
<dbReference type="InterPro" id="IPR041118">
    <property type="entry name" value="Rx_N"/>
</dbReference>
<feature type="domain" description="NB-ARC" evidence="5">
    <location>
        <begin position="177"/>
        <end position="349"/>
    </location>
</feature>
<reference evidence="9 10" key="1">
    <citation type="journal article" date="2020" name="Mol. Biol. Evol.">
        <title>Distinct Expression and Methylation Patterns for Genes with Different Fates following a Single Whole-Genome Duplication in Flowering Plants.</title>
        <authorList>
            <person name="Shi T."/>
            <person name="Rahmani R.S."/>
            <person name="Gugger P.F."/>
            <person name="Wang M."/>
            <person name="Li H."/>
            <person name="Zhang Y."/>
            <person name="Li Z."/>
            <person name="Wang Q."/>
            <person name="Van de Peer Y."/>
            <person name="Marchal K."/>
            <person name="Chen J."/>
        </authorList>
    </citation>
    <scope>NUCLEOTIDE SEQUENCE [LARGE SCALE GENOMIC DNA]</scope>
    <source>
        <tissue evidence="9">Leaf</tissue>
    </source>
</reference>
<dbReference type="PANTHER" id="PTHR36766">
    <property type="entry name" value="PLANT BROAD-SPECTRUM MILDEW RESISTANCE PROTEIN RPW8"/>
    <property type="match status" value="1"/>
</dbReference>
<evidence type="ECO:0000259" key="6">
    <source>
        <dbReference type="Pfam" id="PF18052"/>
    </source>
</evidence>
<dbReference type="Gene3D" id="1.20.5.4130">
    <property type="match status" value="1"/>
</dbReference>
<comment type="caution">
    <text evidence="9">The sequence shown here is derived from an EMBL/GenBank/DDBJ whole genome shotgun (WGS) entry which is preliminary data.</text>
</comment>
<dbReference type="Pfam" id="PF00931">
    <property type="entry name" value="NB-ARC"/>
    <property type="match status" value="1"/>
</dbReference>
<feature type="domain" description="Disease resistance N-terminal" evidence="6">
    <location>
        <begin position="10"/>
        <end position="96"/>
    </location>
</feature>
<dbReference type="PRINTS" id="PR00364">
    <property type="entry name" value="DISEASERSIST"/>
</dbReference>
<dbReference type="EMBL" id="DUZY01000008">
    <property type="protein sequence ID" value="DAD48561.1"/>
    <property type="molecule type" value="Genomic_DNA"/>
</dbReference>
<evidence type="ECO:0000256" key="4">
    <source>
        <dbReference type="ARBA" id="ARBA00022840"/>
    </source>
</evidence>
<dbReference type="Gene3D" id="1.10.8.430">
    <property type="entry name" value="Helical domain of apoptotic protease-activating factors"/>
    <property type="match status" value="1"/>
</dbReference>
<organism evidence="9 10">
    <name type="scientific">Nelumbo nucifera</name>
    <name type="common">Sacred lotus</name>
    <dbReference type="NCBI Taxonomy" id="4432"/>
    <lineage>
        <taxon>Eukaryota</taxon>
        <taxon>Viridiplantae</taxon>
        <taxon>Streptophyta</taxon>
        <taxon>Embryophyta</taxon>
        <taxon>Tracheophyta</taxon>
        <taxon>Spermatophyta</taxon>
        <taxon>Magnoliopsida</taxon>
        <taxon>Proteales</taxon>
        <taxon>Nelumbonaceae</taxon>
        <taxon>Nelumbo</taxon>
    </lineage>
</organism>
<dbReference type="GO" id="GO:0051707">
    <property type="term" value="P:response to other organism"/>
    <property type="evidence" value="ECO:0007669"/>
    <property type="project" value="UniProtKB-ARBA"/>
</dbReference>
<dbReference type="Pfam" id="PF23559">
    <property type="entry name" value="WHD_DRP"/>
    <property type="match status" value="1"/>
</dbReference>
<name>A0A822ZYF8_NELNU</name>
<dbReference type="InterPro" id="IPR055414">
    <property type="entry name" value="LRR_R13L4/SHOC2-like"/>
</dbReference>
<dbReference type="InterPro" id="IPR002182">
    <property type="entry name" value="NB-ARC"/>
</dbReference>
<dbReference type="PROSITE" id="PS51450">
    <property type="entry name" value="LRR"/>
    <property type="match status" value="1"/>
</dbReference>
<keyword evidence="3" id="KW-0611">Plant defense</keyword>
<dbReference type="Pfam" id="PF23598">
    <property type="entry name" value="LRR_14"/>
    <property type="match status" value="1"/>
</dbReference>
<evidence type="ECO:0000256" key="3">
    <source>
        <dbReference type="ARBA" id="ARBA00022821"/>
    </source>
</evidence>
<evidence type="ECO:0000256" key="2">
    <source>
        <dbReference type="ARBA" id="ARBA00022741"/>
    </source>
</evidence>
<evidence type="ECO:0008006" key="11">
    <source>
        <dbReference type="Google" id="ProtNLM"/>
    </source>
</evidence>
<keyword evidence="4" id="KW-0067">ATP-binding</keyword>
<evidence type="ECO:0000259" key="5">
    <source>
        <dbReference type="Pfam" id="PF00931"/>
    </source>
</evidence>
<dbReference type="GO" id="GO:0043531">
    <property type="term" value="F:ADP binding"/>
    <property type="evidence" value="ECO:0007669"/>
    <property type="project" value="InterPro"/>
</dbReference>
<evidence type="ECO:0000259" key="7">
    <source>
        <dbReference type="Pfam" id="PF23559"/>
    </source>
</evidence>
<dbReference type="PANTHER" id="PTHR36766:SF70">
    <property type="entry name" value="DISEASE RESISTANCE PROTEIN RGA4"/>
    <property type="match status" value="1"/>
</dbReference>
<dbReference type="AlphaFoldDB" id="A0A822ZYF8"/>
<dbReference type="Gene3D" id="3.40.50.300">
    <property type="entry name" value="P-loop containing nucleotide triphosphate hydrolases"/>
    <property type="match status" value="1"/>
</dbReference>
<dbReference type="FunFam" id="3.40.50.300:FF:001091">
    <property type="entry name" value="Probable disease resistance protein At1g61300"/>
    <property type="match status" value="1"/>
</dbReference>
<keyword evidence="1" id="KW-0677">Repeat</keyword>
<sequence length="891" mass="102996">MAETVANALIEEIISKLISMVANEIGLAWGFKRQLRKLQNTLVGIQNVLEEAETRQVMEKNVKKWLMSLKDVAYEADDILDENTTEILRRKFELGSRIKKVCNFFSPFSNPIVFRLKMAHKIRNINVKLDEIDKEKNRFQFSSTDTTNNQKRKEGRETYSFLDHADSPAASIVGRDEDTSKIIKNLKDYCDEALLVLPIVGMGGIGKTTLAQLVFNDESMNQHFDLKMWVCVSDDFDVKRLARQIIESVTKNSCSIDNWDTIVGKIRDTLRGKRYLLVLDDVWNEDEREWNRLRNCLVGEGAREGSRILVTTRSEKVASMMGGEPLMHHLKGLRDEDCWSIFERRAFGGRVDVIDKNPDLVKIGKELVKKCKGVPLAAKALGGLMRTKSEKKKWESVRDSEIWKQYENDETEIMAALKLSYDHLPYHLKQCFAYCSVFPKDYWIHKERLIRHWVAHGYVVECSDQQVKVLEDTAEDYLNSLLWRSFFQDAERDDLGNIWRFKMHDLMHDLAQLVNGNECGVLKLSSDSVDDQQLVDQRFVHEKTRHLSVVPSKTPKVILEMLSLYSGGGRRRLRSIDLMNDFPYYIDFDHKVFDYISSNFKCLRVLDLRDAKIREVSLWIGRLKHLRYLDLSGTSIQELPNSITNLYSLQTLMLVACGNLRQLPRDMRKMINLRHLNIMGTDIHEMPQDMRQLTNLQTLLDFVVGKDYSLRAGLGELGPLNHLRRLEEARRAMLKEKHNLLTMGLDWREDFDVLGDALLQPASPSLEFEVVNDVLEALQPHSNLEVFSIQRFPGTRLPSWITMIERVIIWECPNLISLQGGNQDSSSVSLKQLNINRCSNLTSLWEEIQGFTSLKELKIVGCPNLTRRYNKETGEDWNKIAHIPNVHIDMD</sequence>
<dbReference type="InterPro" id="IPR058922">
    <property type="entry name" value="WHD_DRP"/>
</dbReference>
<dbReference type="FunFam" id="1.10.10.10:FF:000322">
    <property type="entry name" value="Probable disease resistance protein At1g63360"/>
    <property type="match status" value="1"/>
</dbReference>
<dbReference type="Gene3D" id="1.10.10.10">
    <property type="entry name" value="Winged helix-like DNA-binding domain superfamily/Winged helix DNA-binding domain"/>
    <property type="match status" value="1"/>
</dbReference>
<dbReference type="InterPro" id="IPR036388">
    <property type="entry name" value="WH-like_DNA-bd_sf"/>
</dbReference>
<dbReference type="Gene3D" id="3.80.10.10">
    <property type="entry name" value="Ribonuclease Inhibitor"/>
    <property type="match status" value="1"/>
</dbReference>
<dbReference type="CDD" id="cd14798">
    <property type="entry name" value="RX-CC_like"/>
    <property type="match status" value="1"/>
</dbReference>
<dbReference type="InterPro" id="IPR001611">
    <property type="entry name" value="Leu-rich_rpt"/>
</dbReference>
<dbReference type="SUPFAM" id="SSF52058">
    <property type="entry name" value="L domain-like"/>
    <property type="match status" value="1"/>
</dbReference>
<dbReference type="Proteomes" id="UP000607653">
    <property type="component" value="Unassembled WGS sequence"/>
</dbReference>
<dbReference type="Pfam" id="PF18052">
    <property type="entry name" value="Rx_N"/>
    <property type="match status" value="1"/>
</dbReference>
<keyword evidence="2" id="KW-0547">Nucleotide-binding</keyword>
<dbReference type="GO" id="GO:0005524">
    <property type="term" value="F:ATP binding"/>
    <property type="evidence" value="ECO:0007669"/>
    <property type="project" value="UniProtKB-KW"/>
</dbReference>
<evidence type="ECO:0000313" key="9">
    <source>
        <dbReference type="EMBL" id="DAD48561.1"/>
    </source>
</evidence>
<dbReference type="InterPro" id="IPR032675">
    <property type="entry name" value="LRR_dom_sf"/>
</dbReference>
<dbReference type="GO" id="GO:0006952">
    <property type="term" value="P:defense response"/>
    <property type="evidence" value="ECO:0007669"/>
    <property type="project" value="UniProtKB-KW"/>
</dbReference>
<keyword evidence="10" id="KW-1185">Reference proteome</keyword>
<dbReference type="InterPro" id="IPR042197">
    <property type="entry name" value="Apaf_helical"/>
</dbReference>
<proteinExistence type="predicted"/>
<gene>
    <name evidence="9" type="ORF">HUJ06_018498</name>
</gene>
<feature type="domain" description="Disease resistance R13L4/SHOC-2-like LRR" evidence="8">
    <location>
        <begin position="597"/>
        <end position="801"/>
    </location>
</feature>
<feature type="domain" description="Disease resistance protein winged helix" evidence="7">
    <location>
        <begin position="437"/>
        <end position="511"/>
    </location>
</feature>
<dbReference type="InterPro" id="IPR038005">
    <property type="entry name" value="RX-like_CC"/>
</dbReference>
<dbReference type="InterPro" id="IPR027417">
    <property type="entry name" value="P-loop_NTPase"/>
</dbReference>
<protein>
    <recommendedName>
        <fullName evidence="11">Disease resistance protein RGA3</fullName>
    </recommendedName>
</protein>